<dbReference type="GO" id="GO:0005829">
    <property type="term" value="C:cytosol"/>
    <property type="evidence" value="ECO:0007669"/>
    <property type="project" value="TreeGrafter"/>
</dbReference>
<evidence type="ECO:0000256" key="2">
    <source>
        <dbReference type="ARBA" id="ARBA00022741"/>
    </source>
</evidence>
<protein>
    <recommendedName>
        <fullName evidence="6">Folylpolyglutamate synthase</fullName>
    </recommendedName>
</protein>
<keyword evidence="3" id="KW-0067">ATP-binding</keyword>
<dbReference type="PANTHER" id="PTHR11136">
    <property type="entry name" value="FOLYLPOLYGLUTAMATE SYNTHASE-RELATED"/>
    <property type="match status" value="1"/>
</dbReference>
<evidence type="ECO:0000313" key="5">
    <source>
        <dbReference type="Proteomes" id="UP001234989"/>
    </source>
</evidence>
<dbReference type="GO" id="GO:0005524">
    <property type="term" value="F:ATP binding"/>
    <property type="evidence" value="ECO:0007669"/>
    <property type="project" value="UniProtKB-KW"/>
</dbReference>
<evidence type="ECO:0008006" key="6">
    <source>
        <dbReference type="Google" id="ProtNLM"/>
    </source>
</evidence>
<accession>A0AAF0TKP2</accession>
<evidence type="ECO:0000256" key="1">
    <source>
        <dbReference type="ARBA" id="ARBA00022598"/>
    </source>
</evidence>
<dbReference type="EMBL" id="CP133615">
    <property type="protein sequence ID" value="WMV23947.1"/>
    <property type="molecule type" value="Genomic_DNA"/>
</dbReference>
<dbReference type="GO" id="GO:0004326">
    <property type="term" value="F:tetrahydrofolylpolyglutamate synthase activity"/>
    <property type="evidence" value="ECO:0007669"/>
    <property type="project" value="InterPro"/>
</dbReference>
<reference evidence="4" key="1">
    <citation type="submission" date="2023-08" db="EMBL/GenBank/DDBJ databases">
        <title>A de novo genome assembly of Solanum verrucosum Schlechtendal, a Mexican diploid species geographically isolated from the other diploid A-genome species in potato relatives.</title>
        <authorList>
            <person name="Hosaka K."/>
        </authorList>
    </citation>
    <scope>NUCLEOTIDE SEQUENCE</scope>
    <source>
        <tissue evidence="4">Young leaves</tissue>
    </source>
</reference>
<dbReference type="AlphaFoldDB" id="A0AAF0TKP2"/>
<keyword evidence="2" id="KW-0547">Nucleotide-binding</keyword>
<keyword evidence="1" id="KW-0436">Ligase</keyword>
<evidence type="ECO:0000256" key="3">
    <source>
        <dbReference type="ARBA" id="ARBA00022840"/>
    </source>
</evidence>
<keyword evidence="5" id="KW-1185">Reference proteome</keyword>
<organism evidence="4 5">
    <name type="scientific">Solanum verrucosum</name>
    <dbReference type="NCBI Taxonomy" id="315347"/>
    <lineage>
        <taxon>Eukaryota</taxon>
        <taxon>Viridiplantae</taxon>
        <taxon>Streptophyta</taxon>
        <taxon>Embryophyta</taxon>
        <taxon>Tracheophyta</taxon>
        <taxon>Spermatophyta</taxon>
        <taxon>Magnoliopsida</taxon>
        <taxon>eudicotyledons</taxon>
        <taxon>Gunneridae</taxon>
        <taxon>Pentapetalae</taxon>
        <taxon>asterids</taxon>
        <taxon>lamiids</taxon>
        <taxon>Solanales</taxon>
        <taxon>Solanaceae</taxon>
        <taxon>Solanoideae</taxon>
        <taxon>Solaneae</taxon>
        <taxon>Solanum</taxon>
    </lineage>
</organism>
<gene>
    <name evidence="4" type="ORF">MTR67_017332</name>
</gene>
<sequence length="140" mass="15833">MIPSAGIYFSKAIFVPSISAYTKVTSATSTIPSYTPGKDLSWQFNLQRIWERIIHGKDVLDQNHKINASAGLPPREFLYEETSHCSPEDRYFTSSAVFPSLPLTINWLRDCVRENPSLRLQVLVTGSLHLVGDVLKLLRR</sequence>
<dbReference type="InterPro" id="IPR001645">
    <property type="entry name" value="Folylpolyglutamate_synth"/>
</dbReference>
<evidence type="ECO:0000313" key="4">
    <source>
        <dbReference type="EMBL" id="WMV23947.1"/>
    </source>
</evidence>
<dbReference type="PANTHER" id="PTHR11136:SF5">
    <property type="entry name" value="FOLYLPOLYGLUTAMATE SYNTHASE, MITOCHONDRIAL"/>
    <property type="match status" value="1"/>
</dbReference>
<proteinExistence type="predicted"/>
<dbReference type="GO" id="GO:0005739">
    <property type="term" value="C:mitochondrion"/>
    <property type="evidence" value="ECO:0007669"/>
    <property type="project" value="TreeGrafter"/>
</dbReference>
<dbReference type="Proteomes" id="UP001234989">
    <property type="component" value="Chromosome 4"/>
</dbReference>
<name>A0AAF0TKP2_SOLVR</name>